<keyword evidence="1" id="KW-0812">Transmembrane</keyword>
<dbReference type="EMBL" id="CP098807">
    <property type="protein sequence ID" value="USJ22128.1"/>
    <property type="molecule type" value="Genomic_DNA"/>
</dbReference>
<organism evidence="4 5">
    <name type="scientific">Ensifer adhaerens</name>
    <name type="common">Sinorhizobium morelense</name>
    <dbReference type="NCBI Taxonomy" id="106592"/>
    <lineage>
        <taxon>Bacteria</taxon>
        <taxon>Pseudomonadati</taxon>
        <taxon>Pseudomonadota</taxon>
        <taxon>Alphaproteobacteria</taxon>
        <taxon>Hyphomicrobiales</taxon>
        <taxon>Rhizobiaceae</taxon>
        <taxon>Sinorhizobium/Ensifer group</taxon>
        <taxon>Ensifer</taxon>
    </lineage>
</organism>
<feature type="domain" description="DUF4159" evidence="3">
    <location>
        <begin position="703"/>
        <end position="922"/>
    </location>
</feature>
<reference evidence="4" key="1">
    <citation type="submission" date="2022-06" db="EMBL/GenBank/DDBJ databases">
        <title>Physiological and biochemical characterization and genomic elucidation of a strain of the genus Ensifer adhaerens M8 that combines arsenic oxidation and chromium reduction.</title>
        <authorList>
            <person name="Li X."/>
            <person name="Yu c."/>
        </authorList>
    </citation>
    <scope>NUCLEOTIDE SEQUENCE</scope>
    <source>
        <strain evidence="4">M8</strain>
    </source>
</reference>
<sequence>MSGLAFLFTNPAILAALVALPVIWWLLRMTPPRPSAEVFPPLRILASVMKREETPAQSPWWLTLLRMLMAAALILAIADPVINPRQNTLSSAGPLALVIDNSWATVSDWNQRVEAAGALIDDAEAKELPVSIVFTTDRQHDATPASAAAARDRLAAAQPQPLPADRERALAAMKAALAGSPPGTLAFLSDGIEASNGGTMQQIAELGATNVRRVEGNAESAIALTAATNENDGMRVTASRLPLGEPRAYYVLARDIRGTAIAEGELRFATGATTADALLKAPFELRNDFARLTIEGQATAGGLHLLDDGNRRRRVALLSGEVHQSQPLLSPLYYIKRALEPHADLIEPREEAVGKAIAELLAQNPSILVMADVGRLPDESYPLVTRWLENGGMLVRFAGPRLAGAPADDPLVPVVLRQGERTLDGALSWSEPQPLADYPSSSPFAGLERPRDVLVKRQVLAQPTPDLTERTWANLADGTPLVTTAERGRGRIVLFHVSADPNWSNLPISGSFVDMLRRSIQLSRAGGVAGDQPSKAQTLPPYRLVSARGELTGDTGSARPLEIAPGIAPTVSADTPPGLYGSEEGFVANNLLPDGGKLTPIAGNLVGARAEGLEGARPFSIRPYLFGLALALFVLDTLIVLYMAGGLAGLRRRAGRGAAAAALVATLGLATLGLVAALAPAIAHAQDSQPSDEQTLQRLDTTHLAYVITGEQEVDRLSEQGLIGLSNYLTYRTALEPGAPVGVDLEQDELAFYPIIYWPVSATAPMPSSRVMSRIDAYMRNGGTVLFDTRDQFSSLTPSDAGDSPNVQRLQAMLSGLDIPPLEPVPSDHVLTKAFYLLSNFPGRYAESQLWVEAAPNGDEDRSNRPVRGGDGVTPIMITGNDFAGAWAVDVNGAPLLPTVPPDEMQREYAYRAGVNIMMYMLTGNYKADQVHVPDLLQRLGQ</sequence>
<dbReference type="InterPro" id="IPR024163">
    <property type="entry name" value="Aerotolerance_reg_N"/>
</dbReference>
<dbReference type="Proteomes" id="UP001055460">
    <property type="component" value="Chromosome"/>
</dbReference>
<dbReference type="PANTHER" id="PTHR37464">
    <property type="entry name" value="BLL2463 PROTEIN"/>
    <property type="match status" value="1"/>
</dbReference>
<feature type="domain" description="Aerotolerance regulator N-terminal" evidence="2">
    <location>
        <begin position="7"/>
        <end position="80"/>
    </location>
</feature>
<protein>
    <submittedName>
        <fullName evidence="4">DUF4159 domain-containing protein</fullName>
    </submittedName>
</protein>
<dbReference type="InterPro" id="IPR029062">
    <property type="entry name" value="Class_I_gatase-like"/>
</dbReference>
<dbReference type="PANTHER" id="PTHR37464:SF1">
    <property type="entry name" value="BLL2463 PROTEIN"/>
    <property type="match status" value="1"/>
</dbReference>
<dbReference type="AlphaFoldDB" id="A0A9Q8Y4N0"/>
<name>A0A9Q8Y4N0_ENSAD</name>
<dbReference type="Gene3D" id="3.40.50.880">
    <property type="match status" value="1"/>
</dbReference>
<feature type="transmembrane region" description="Helical" evidence="1">
    <location>
        <begin position="624"/>
        <end position="645"/>
    </location>
</feature>
<dbReference type="CDD" id="cd03143">
    <property type="entry name" value="A4_beta-galactosidase_middle_domain"/>
    <property type="match status" value="2"/>
</dbReference>
<dbReference type="OrthoDB" id="9773014at2"/>
<dbReference type="RefSeq" id="WP_110819305.1">
    <property type="nucleotide sequence ID" value="NZ_CP098807.1"/>
</dbReference>
<dbReference type="Gene3D" id="3.40.50.12140">
    <property type="entry name" value="Domain of unknown function DUF4159"/>
    <property type="match status" value="1"/>
</dbReference>
<dbReference type="SUPFAM" id="SSF52317">
    <property type="entry name" value="Class I glutamine amidotransferase-like"/>
    <property type="match status" value="1"/>
</dbReference>
<dbReference type="InterPro" id="IPR025297">
    <property type="entry name" value="DUF4159"/>
</dbReference>
<proteinExistence type="predicted"/>
<evidence type="ECO:0000313" key="4">
    <source>
        <dbReference type="EMBL" id="USJ22128.1"/>
    </source>
</evidence>
<dbReference type="Pfam" id="PF07584">
    <property type="entry name" value="BatA"/>
    <property type="match status" value="1"/>
</dbReference>
<keyword evidence="1" id="KW-0472">Membrane</keyword>
<feature type="transmembrane region" description="Helical" evidence="1">
    <location>
        <begin position="6"/>
        <end position="27"/>
    </location>
</feature>
<evidence type="ECO:0000313" key="5">
    <source>
        <dbReference type="Proteomes" id="UP001055460"/>
    </source>
</evidence>
<keyword evidence="1" id="KW-1133">Transmembrane helix</keyword>
<feature type="transmembrane region" description="Helical" evidence="1">
    <location>
        <begin position="657"/>
        <end position="683"/>
    </location>
</feature>
<gene>
    <name evidence="4" type="ORF">NE863_12465</name>
</gene>
<dbReference type="NCBIfam" id="TIGR02226">
    <property type="entry name" value="two_anch"/>
    <property type="match status" value="1"/>
</dbReference>
<feature type="transmembrane region" description="Helical" evidence="1">
    <location>
        <begin position="59"/>
        <end position="78"/>
    </location>
</feature>
<accession>A0A9Q8Y4N0</accession>
<evidence type="ECO:0000256" key="1">
    <source>
        <dbReference type="SAM" id="Phobius"/>
    </source>
</evidence>
<dbReference type="InterPro" id="IPR011933">
    <property type="entry name" value="Double_TM_dom"/>
</dbReference>
<evidence type="ECO:0000259" key="2">
    <source>
        <dbReference type="Pfam" id="PF07584"/>
    </source>
</evidence>
<evidence type="ECO:0000259" key="3">
    <source>
        <dbReference type="Pfam" id="PF13709"/>
    </source>
</evidence>
<dbReference type="Pfam" id="PF13709">
    <property type="entry name" value="DUF4159"/>
    <property type="match status" value="1"/>
</dbReference>